<feature type="compositionally biased region" description="Basic and acidic residues" evidence="1">
    <location>
        <begin position="163"/>
        <end position="181"/>
    </location>
</feature>
<sequence length="262" mass="27353">MVRRSDLDPLARRVQVELRVGRAGATAEPADVDVDDLPHQGRSLAAVRLGCAASVCRVDGGVGAGLDVHRPRVGGAAGVPRASAEARRPVGAHARGGAHQDACRVDCHLRCRSERIRRAVPQRPRCARAPATDPRRIHGGGRGQRARCCASAGCARQGLNDAGRAEVGPDARRTPRRDSGARRATGPGGGGSGGGRRGACTCGSAARGRHDSRAGHAVRRAARYDDAHRPGSAGDQGRASRWRPHPQHHPVPRVGWGEGDAG</sequence>
<dbReference type="EMBL" id="CAFBIY010000316">
    <property type="protein sequence ID" value="CAB4853710.1"/>
    <property type="molecule type" value="Genomic_DNA"/>
</dbReference>
<dbReference type="AlphaFoldDB" id="A0A6J7C7S6"/>
<evidence type="ECO:0000313" key="2">
    <source>
        <dbReference type="EMBL" id="CAB4853710.1"/>
    </source>
</evidence>
<accession>A0A6J7C7S6</accession>
<proteinExistence type="predicted"/>
<protein>
    <submittedName>
        <fullName evidence="2">Unannotated protein</fullName>
    </submittedName>
</protein>
<feature type="region of interest" description="Disordered" evidence="1">
    <location>
        <begin position="160"/>
        <end position="262"/>
    </location>
</feature>
<evidence type="ECO:0000256" key="1">
    <source>
        <dbReference type="SAM" id="MobiDB-lite"/>
    </source>
</evidence>
<gene>
    <name evidence="2" type="ORF">UFOPK3267_03248</name>
</gene>
<reference evidence="2" key="1">
    <citation type="submission" date="2020-05" db="EMBL/GenBank/DDBJ databases">
        <authorList>
            <person name="Chiriac C."/>
            <person name="Salcher M."/>
            <person name="Ghai R."/>
            <person name="Kavagutti S V."/>
        </authorList>
    </citation>
    <scope>NUCLEOTIDE SEQUENCE</scope>
</reference>
<organism evidence="2">
    <name type="scientific">freshwater metagenome</name>
    <dbReference type="NCBI Taxonomy" id="449393"/>
    <lineage>
        <taxon>unclassified sequences</taxon>
        <taxon>metagenomes</taxon>
        <taxon>ecological metagenomes</taxon>
    </lineage>
</organism>
<feature type="compositionally biased region" description="Gly residues" evidence="1">
    <location>
        <begin position="186"/>
        <end position="197"/>
    </location>
</feature>
<feature type="compositionally biased region" description="Basic residues" evidence="1">
    <location>
        <begin position="240"/>
        <end position="251"/>
    </location>
</feature>
<name>A0A6J7C7S6_9ZZZZ</name>